<dbReference type="GO" id="GO:0006869">
    <property type="term" value="P:lipid transport"/>
    <property type="evidence" value="ECO:0007669"/>
    <property type="project" value="UniProtKB-KW"/>
</dbReference>
<feature type="region of interest" description="Disordered" evidence="11">
    <location>
        <begin position="90"/>
        <end position="122"/>
    </location>
</feature>
<dbReference type="InterPro" id="IPR031468">
    <property type="entry name" value="SMP_LBD"/>
</dbReference>
<dbReference type="SUPFAM" id="SSF49562">
    <property type="entry name" value="C2 domain (Calcium/lipid-binding domain, CaLB)"/>
    <property type="match status" value="5"/>
</dbReference>
<evidence type="ECO:0000256" key="3">
    <source>
        <dbReference type="ARBA" id="ARBA00022553"/>
    </source>
</evidence>
<feature type="domain" description="C2" evidence="12">
    <location>
        <begin position="578"/>
        <end position="699"/>
    </location>
</feature>
<accession>A0A4R0REE9</accession>
<dbReference type="GO" id="GO:0071944">
    <property type="term" value="C:cell periphery"/>
    <property type="evidence" value="ECO:0007669"/>
    <property type="project" value="UniProtKB-ARBA"/>
</dbReference>
<dbReference type="InterPro" id="IPR035892">
    <property type="entry name" value="C2_domain_sf"/>
</dbReference>
<feature type="domain" description="C2" evidence="12">
    <location>
        <begin position="430"/>
        <end position="554"/>
    </location>
</feature>
<dbReference type="InterPro" id="IPR017147">
    <property type="entry name" value="Tricalbin"/>
</dbReference>
<evidence type="ECO:0000313" key="15">
    <source>
        <dbReference type="Proteomes" id="UP000292702"/>
    </source>
</evidence>
<evidence type="ECO:0000313" key="14">
    <source>
        <dbReference type="EMBL" id="TCD62038.1"/>
    </source>
</evidence>
<evidence type="ECO:0000256" key="9">
    <source>
        <dbReference type="ARBA" id="ARBA00023121"/>
    </source>
</evidence>
<proteinExistence type="predicted"/>
<feature type="compositionally biased region" description="Polar residues" evidence="11">
    <location>
        <begin position="107"/>
        <end position="116"/>
    </location>
</feature>
<evidence type="ECO:0000256" key="6">
    <source>
        <dbReference type="ARBA" id="ARBA00022824"/>
    </source>
</evidence>
<dbReference type="CDD" id="cd04052">
    <property type="entry name" value="C2B_Tricalbin-like"/>
    <property type="match status" value="1"/>
</dbReference>
<dbReference type="Pfam" id="PF24920">
    <property type="entry name" value="C2_TCB1"/>
    <property type="match status" value="1"/>
</dbReference>
<evidence type="ECO:0000256" key="2">
    <source>
        <dbReference type="ARBA" id="ARBA00022448"/>
    </source>
</evidence>
<dbReference type="InterPro" id="IPR037765">
    <property type="entry name" value="C2B_Tricalbin"/>
</dbReference>
<dbReference type="Proteomes" id="UP000292702">
    <property type="component" value="Unassembled WGS sequence"/>
</dbReference>
<dbReference type="OrthoDB" id="1029639at2759"/>
<evidence type="ECO:0000259" key="12">
    <source>
        <dbReference type="PROSITE" id="PS50004"/>
    </source>
</evidence>
<sequence length="1544" mass="170945">MATLQPNGQAQRDAQAQVNGIVQHDAEKNRVAVHTFDPEATPQQKAAAAGKNKDQLKSVANGQEKAGVKELSIDPGNANVIPTITIEDADVAGPQLTKPDDKDAQLTEEQPQSTSLPGALPTSPAPVIPDWYRVGWRAVSNVDEPIAEGEAKHKYILDAFLHEQYYGDWYHSSALIVVTVVATHFLTRFHFGWGWLFIVLAFCNTYYSTSMTRFRTRARDDIQRELVKHRLMSEHESAEWMNHFLDRFWLIYEPVLSKTIIASVDQVLSTNCPPFLESLRLSTFTLGTKAPRIDRVRTFPRTAEDIVMMDWGISFTPNDVADLTPKQAQAIVNPKIVLSVRVGKGVASATMPVLLEDMSFSGLLRVRMKLMTNFPHIQLVDLSFLEKPVFDYVLKPIGGETFGFDIGNIPGLSAFIRDMVHSILGPMMYDPNVFTLNLEQLLSGEPLDTAVGVLQVAIRGARGIRGNKIGGGTPDPYVSLSINNRAESAKTHYKHSTTNPSWNETKFLLVNSLQEALILNVMDFNDHRKDTQLGVVQFDMSKLLEDASQEGLEYPILKEGKDKGILRFDVNFYPVLKPQVDPSGVVEELPETTVGIVRLTIHQAKDLDSSKSSSNDLNPFAKVHLGPQSIHKTARFKHTNNPVWESATEFLCSDKASSVITVKIIDDRDFLKDPVVGYLNIRLEDLLEAKTKEAGRDWWPLSGCKTGKVRMSAEWKPLNMAGSLHGADQYVPPIGVVRLWLQKAVDVKNVEAALGGKSDPYVRVQVHNVTVGRTEVVNNNLNPVWDQILYIPVHSPREARIKTICVVMLLECMDYQHLTKDRLLGYVDLKVSDLAESAEGEDTEFKYKSTGKKARQDPIKLDKGAFKGQLYYEAEFIPARLVKGLRFDRGPNQLQRLAESGYDTSEGGGGTVESDDGESSSDEEGQAVPQHVTTRAPISPTSPTNGNGNGRAPSVSSSFRKGHRKTISTDTNGTVTTVDTSISKLTKSSVKSGARHEEEVEDEGIEMSTEELLTHQSGIIIFNVMSGHLQKKARLEVLLDDAYWPAFSTVRPPSTNARWETIGEGFIKELDFGRVWLRLDLADEGDKDDIIAEWKGDAKVFLQQTLEGPSTFTLQDKDDDEKTSTVTIESRYMPVEVTLEPRESVNNQGLLFVTLIRGEDIHALDRGGKSDPFAVFSLNGRRVYKSQTKKKTLKPSWDENFEIQVPSRVGADFELEIFDWNQIEQAKTLGSGKIDLTDIEPFQSVERVIHLSSDKHGDKGQIYVRLMFRPEIIAKSRKNTSTFSSAGRAMTQIGSLPVGAGKGVVHGFTGVFRRDHAKGSASSASGSDSEDEQVTPVPAPVGQMPVIRERRSETGLASFPDLPAGQASRPVNGAMLGEGYAAGSDDGDGRHRDGALRVTVIDAKDMSTSDVKPYVSVRVGDKERKTKHLSKTETPEWNESFEFTAGPGQSTLYAWIYDHKTLGKDKMLGSAQVDIWRHLKPGMSSSAEVVSELREGQGLLRLRLDFDAEARARRSSVSSINAAPPPTSPSRFSLSRRRGADRDD</sequence>
<feature type="compositionally biased region" description="Low complexity" evidence="11">
    <location>
        <begin position="968"/>
        <end position="982"/>
    </location>
</feature>
<organism evidence="14 15">
    <name type="scientific">Steccherinum ochraceum</name>
    <dbReference type="NCBI Taxonomy" id="92696"/>
    <lineage>
        <taxon>Eukaryota</taxon>
        <taxon>Fungi</taxon>
        <taxon>Dikarya</taxon>
        <taxon>Basidiomycota</taxon>
        <taxon>Agaricomycotina</taxon>
        <taxon>Agaricomycetes</taxon>
        <taxon>Polyporales</taxon>
        <taxon>Steccherinaceae</taxon>
        <taxon>Steccherinum</taxon>
    </lineage>
</organism>
<dbReference type="PANTHER" id="PTHR46980">
    <property type="entry name" value="TRICALBIN-1-RELATED"/>
    <property type="match status" value="1"/>
</dbReference>
<keyword evidence="3" id="KW-0597">Phosphoprotein</keyword>
<evidence type="ECO:0000259" key="13">
    <source>
        <dbReference type="PROSITE" id="PS51847"/>
    </source>
</evidence>
<dbReference type="Pfam" id="PF00168">
    <property type="entry name" value="C2"/>
    <property type="match status" value="5"/>
</dbReference>
<dbReference type="InterPro" id="IPR037756">
    <property type="entry name" value="C2D_Tricalbin"/>
</dbReference>
<dbReference type="PANTHER" id="PTHR46980:SF2">
    <property type="entry name" value="TRICALBIN-1-RELATED"/>
    <property type="match status" value="1"/>
</dbReference>
<dbReference type="GO" id="GO:0005789">
    <property type="term" value="C:endoplasmic reticulum membrane"/>
    <property type="evidence" value="ECO:0007669"/>
    <property type="project" value="UniProtKB-SubCell"/>
</dbReference>
<protein>
    <recommendedName>
        <fullName evidence="16">Tricalbin</fullName>
    </recommendedName>
</protein>
<evidence type="ECO:0000256" key="10">
    <source>
        <dbReference type="ARBA" id="ARBA00023136"/>
    </source>
</evidence>
<keyword evidence="9" id="KW-0446">Lipid-binding</keyword>
<feature type="domain" description="C2" evidence="12">
    <location>
        <begin position="1131"/>
        <end position="1249"/>
    </location>
</feature>
<evidence type="ECO:0000256" key="5">
    <source>
        <dbReference type="ARBA" id="ARBA00022737"/>
    </source>
</evidence>
<dbReference type="CDD" id="cd04044">
    <property type="entry name" value="C2A_Tricalbin-like"/>
    <property type="match status" value="1"/>
</dbReference>
<feature type="compositionally biased region" description="Polar residues" evidence="11">
    <location>
        <begin position="1"/>
        <end position="20"/>
    </location>
</feature>
<feature type="region of interest" description="Disordered" evidence="11">
    <location>
        <begin position="898"/>
        <end position="1006"/>
    </location>
</feature>
<dbReference type="InterPro" id="IPR000008">
    <property type="entry name" value="C2_dom"/>
</dbReference>
<dbReference type="STRING" id="92696.A0A4R0REE9"/>
<comment type="subcellular location">
    <subcellularLocation>
        <location evidence="1">Endoplasmic reticulum membrane</location>
    </subcellularLocation>
</comment>
<evidence type="ECO:0000256" key="7">
    <source>
        <dbReference type="ARBA" id="ARBA00022989"/>
    </source>
</evidence>
<keyword evidence="10" id="KW-0472">Membrane</keyword>
<dbReference type="GO" id="GO:0061817">
    <property type="term" value="P:endoplasmic reticulum-plasma membrane tethering"/>
    <property type="evidence" value="ECO:0007669"/>
    <property type="project" value="InterPro"/>
</dbReference>
<dbReference type="PIRSF" id="PIRSF037232">
    <property type="entry name" value="Tricalbin"/>
    <property type="match status" value="1"/>
</dbReference>
<dbReference type="InterPro" id="IPR052455">
    <property type="entry name" value="Tricalbin_domain"/>
</dbReference>
<dbReference type="SMART" id="SM00239">
    <property type="entry name" value="C2"/>
    <property type="match status" value="5"/>
</dbReference>
<dbReference type="EMBL" id="RWJN01000408">
    <property type="protein sequence ID" value="TCD62038.1"/>
    <property type="molecule type" value="Genomic_DNA"/>
</dbReference>
<reference evidence="14 15" key="1">
    <citation type="submission" date="2018-11" db="EMBL/GenBank/DDBJ databases">
        <title>Genome assembly of Steccherinum ochraceum LE-BIN_3174, the white-rot fungus of the Steccherinaceae family (The Residual Polyporoid clade, Polyporales, Basidiomycota).</title>
        <authorList>
            <person name="Fedorova T.V."/>
            <person name="Glazunova O.A."/>
            <person name="Landesman E.O."/>
            <person name="Moiseenko K.V."/>
            <person name="Psurtseva N.V."/>
            <person name="Savinova O.S."/>
            <person name="Shakhova N.V."/>
            <person name="Tyazhelova T.V."/>
            <person name="Vasina D.V."/>
        </authorList>
    </citation>
    <scope>NUCLEOTIDE SEQUENCE [LARGE SCALE GENOMIC DNA]</scope>
    <source>
        <strain evidence="14 15">LE-BIN_3174</strain>
    </source>
</reference>
<dbReference type="CDD" id="cd21678">
    <property type="entry name" value="SMP_TCB"/>
    <property type="match status" value="1"/>
</dbReference>
<gene>
    <name evidence="14" type="ORF">EIP91_007533</name>
</gene>
<feature type="domain" description="C2" evidence="12">
    <location>
        <begin position="720"/>
        <end position="845"/>
    </location>
</feature>
<dbReference type="GO" id="GO:0008289">
    <property type="term" value="F:lipid binding"/>
    <property type="evidence" value="ECO:0007669"/>
    <property type="project" value="UniProtKB-KW"/>
</dbReference>
<comment type="caution">
    <text evidence="14">The sequence shown here is derived from an EMBL/GenBank/DDBJ whole genome shotgun (WGS) entry which is preliminary data.</text>
</comment>
<dbReference type="InterPro" id="IPR056910">
    <property type="entry name" value="TCB1-3_C2"/>
</dbReference>
<dbReference type="Pfam" id="PF25669">
    <property type="entry name" value="SMP_MUG190-like"/>
    <property type="match status" value="2"/>
</dbReference>
<keyword evidence="5" id="KW-0677">Repeat</keyword>
<feature type="region of interest" description="Disordered" evidence="11">
    <location>
        <begin position="1514"/>
        <end position="1544"/>
    </location>
</feature>
<feature type="region of interest" description="Disordered" evidence="11">
    <location>
        <begin position="1"/>
        <end position="73"/>
    </location>
</feature>
<keyword evidence="4" id="KW-0812">Transmembrane</keyword>
<keyword evidence="7" id="KW-1133">Transmembrane helix</keyword>
<feature type="region of interest" description="Disordered" evidence="11">
    <location>
        <begin position="1316"/>
        <end position="1346"/>
    </location>
</feature>
<evidence type="ECO:0000256" key="8">
    <source>
        <dbReference type="ARBA" id="ARBA00023055"/>
    </source>
</evidence>
<keyword evidence="8" id="KW-0445">Lipid transport</keyword>
<keyword evidence="2" id="KW-0813">Transport</keyword>
<dbReference type="InterPro" id="IPR037761">
    <property type="entry name" value="C2A_Tricalbin"/>
</dbReference>
<dbReference type="InterPro" id="IPR037762">
    <property type="entry name" value="C2C_Tricalbin"/>
</dbReference>
<name>A0A4R0REE9_9APHY</name>
<evidence type="ECO:0000256" key="1">
    <source>
        <dbReference type="ARBA" id="ARBA00004586"/>
    </source>
</evidence>
<dbReference type="PROSITE" id="PS51847">
    <property type="entry name" value="SMP"/>
    <property type="match status" value="1"/>
</dbReference>
<dbReference type="Gene3D" id="2.60.40.150">
    <property type="entry name" value="C2 domain"/>
    <property type="match status" value="5"/>
</dbReference>
<keyword evidence="15" id="KW-1185">Reference proteome</keyword>
<dbReference type="CDD" id="cd04045">
    <property type="entry name" value="C2C_Tricalbin-like"/>
    <property type="match status" value="1"/>
</dbReference>
<dbReference type="CDD" id="cd04040">
    <property type="entry name" value="C2D_Tricalbin-like"/>
    <property type="match status" value="1"/>
</dbReference>
<dbReference type="CDD" id="cd00030">
    <property type="entry name" value="C2"/>
    <property type="match status" value="1"/>
</dbReference>
<evidence type="ECO:0008006" key="16">
    <source>
        <dbReference type="Google" id="ProtNLM"/>
    </source>
</evidence>
<feature type="domain" description="C2" evidence="12">
    <location>
        <begin position="1375"/>
        <end position="1489"/>
    </location>
</feature>
<evidence type="ECO:0000256" key="11">
    <source>
        <dbReference type="SAM" id="MobiDB-lite"/>
    </source>
</evidence>
<keyword evidence="6" id="KW-0256">Endoplasmic reticulum</keyword>
<feature type="domain" description="SMP-LTD" evidence="13">
    <location>
        <begin position="234"/>
        <end position="439"/>
    </location>
</feature>
<evidence type="ECO:0000256" key="4">
    <source>
        <dbReference type="ARBA" id="ARBA00022692"/>
    </source>
</evidence>
<dbReference type="PROSITE" id="PS50004">
    <property type="entry name" value="C2"/>
    <property type="match status" value="5"/>
</dbReference>
<feature type="compositionally biased region" description="Acidic residues" evidence="11">
    <location>
        <begin position="913"/>
        <end position="925"/>
    </location>
</feature>